<dbReference type="PROSITE" id="PS01124">
    <property type="entry name" value="HTH_ARAC_FAMILY_2"/>
    <property type="match status" value="1"/>
</dbReference>
<keyword evidence="2" id="KW-0238">DNA-binding</keyword>
<comment type="caution">
    <text evidence="5">The sequence shown here is derived from an EMBL/GenBank/DDBJ whole genome shotgun (WGS) entry which is preliminary data.</text>
</comment>
<protein>
    <submittedName>
        <fullName evidence="5">Helix-turn-helix domain-containing protein</fullName>
    </submittedName>
</protein>
<dbReference type="InterPro" id="IPR018060">
    <property type="entry name" value="HTH_AraC"/>
</dbReference>
<evidence type="ECO:0000256" key="2">
    <source>
        <dbReference type="ARBA" id="ARBA00023125"/>
    </source>
</evidence>
<dbReference type="InterPro" id="IPR018062">
    <property type="entry name" value="HTH_AraC-typ_CS"/>
</dbReference>
<feature type="domain" description="HTH araC/xylS-type" evidence="4">
    <location>
        <begin position="159"/>
        <end position="260"/>
    </location>
</feature>
<dbReference type="EMBL" id="JACXAC010000003">
    <property type="protein sequence ID" value="MBD2722562.1"/>
    <property type="molecule type" value="Genomic_DNA"/>
</dbReference>
<dbReference type="Pfam" id="PF20240">
    <property type="entry name" value="DUF6597"/>
    <property type="match status" value="1"/>
</dbReference>
<dbReference type="Proteomes" id="UP000606003">
    <property type="component" value="Unassembled WGS sequence"/>
</dbReference>
<evidence type="ECO:0000256" key="3">
    <source>
        <dbReference type="ARBA" id="ARBA00023163"/>
    </source>
</evidence>
<keyword evidence="3" id="KW-0804">Transcription</keyword>
<dbReference type="PANTHER" id="PTHR46796:SF13">
    <property type="entry name" value="HTH-TYPE TRANSCRIPTIONAL ACTIVATOR RHAS"/>
    <property type="match status" value="1"/>
</dbReference>
<dbReference type="Pfam" id="PF12833">
    <property type="entry name" value="HTH_18"/>
    <property type="match status" value="1"/>
</dbReference>
<dbReference type="PANTHER" id="PTHR46796">
    <property type="entry name" value="HTH-TYPE TRANSCRIPTIONAL ACTIVATOR RHAS-RELATED"/>
    <property type="match status" value="1"/>
</dbReference>
<sequence length="273" mass="30155">MHFHQLAPPDDLRGYVRYFWTLETTGEAPAAPQTFTTLADGCPGLITQLTPDAPLQGRANKPWPRSFLYGQTTSATEIVAHGPFQTLGVCFEPSALAAVFGLNAEELTNTCLDLALLDAPRARGLAEELAARPTVAERLAQLADFLRSCFARHHAPVDARVRQSLAQLQASGGRVSLPALLHEVGMSERSLQRKFKHHVGISPQLFARICRFQASLTQLRASRFEKLSDLAFEQEYADQSHHIRAFQEFAGASPLRFRQQAQPGLSDFPALLR</sequence>
<proteinExistence type="predicted"/>
<keyword evidence="6" id="KW-1185">Reference proteome</keyword>
<name>A0ABR8JTA3_9BACT</name>
<evidence type="ECO:0000256" key="1">
    <source>
        <dbReference type="ARBA" id="ARBA00023015"/>
    </source>
</evidence>
<dbReference type="SMART" id="SM00342">
    <property type="entry name" value="HTH_ARAC"/>
    <property type="match status" value="1"/>
</dbReference>
<dbReference type="InterPro" id="IPR050204">
    <property type="entry name" value="AraC_XylS_family_regulators"/>
</dbReference>
<evidence type="ECO:0000313" key="5">
    <source>
        <dbReference type="EMBL" id="MBD2722562.1"/>
    </source>
</evidence>
<dbReference type="PROSITE" id="PS00041">
    <property type="entry name" value="HTH_ARAC_FAMILY_1"/>
    <property type="match status" value="1"/>
</dbReference>
<organism evidence="5 6">
    <name type="scientific">Hymenobacter armeniacus</name>
    <dbReference type="NCBI Taxonomy" id="2771358"/>
    <lineage>
        <taxon>Bacteria</taxon>
        <taxon>Pseudomonadati</taxon>
        <taxon>Bacteroidota</taxon>
        <taxon>Cytophagia</taxon>
        <taxon>Cytophagales</taxon>
        <taxon>Hymenobacteraceae</taxon>
        <taxon>Hymenobacter</taxon>
    </lineage>
</organism>
<accession>A0ABR8JTA3</accession>
<gene>
    <name evidence="5" type="ORF">IC234_10530</name>
</gene>
<keyword evidence="1" id="KW-0805">Transcription regulation</keyword>
<evidence type="ECO:0000313" key="6">
    <source>
        <dbReference type="Proteomes" id="UP000606003"/>
    </source>
</evidence>
<evidence type="ECO:0000259" key="4">
    <source>
        <dbReference type="PROSITE" id="PS01124"/>
    </source>
</evidence>
<dbReference type="InterPro" id="IPR046532">
    <property type="entry name" value="DUF6597"/>
</dbReference>
<dbReference type="Gene3D" id="1.10.10.60">
    <property type="entry name" value="Homeodomain-like"/>
    <property type="match status" value="1"/>
</dbReference>
<reference evidence="5 6" key="1">
    <citation type="submission" date="2020-09" db="EMBL/GenBank/DDBJ databases">
        <authorList>
            <person name="Kim M.K."/>
        </authorList>
    </citation>
    <scope>NUCLEOTIDE SEQUENCE [LARGE SCALE GENOMIC DNA]</scope>
    <source>
        <strain evidence="5 6">BT189</strain>
    </source>
</reference>
<dbReference type="RefSeq" id="WP_190924264.1">
    <property type="nucleotide sequence ID" value="NZ_JACXAC010000003.1"/>
</dbReference>